<protein>
    <submittedName>
        <fullName evidence="1">Uncharacterized protein</fullName>
    </submittedName>
</protein>
<keyword evidence="2" id="KW-1185">Reference proteome</keyword>
<dbReference type="EMBL" id="JACHOO010000009">
    <property type="protein sequence ID" value="MBB5754635.1"/>
    <property type="molecule type" value="Genomic_DNA"/>
</dbReference>
<dbReference type="Proteomes" id="UP000523821">
    <property type="component" value="Unassembled WGS sequence"/>
</dbReference>
<accession>A0A7W9FPX4</accession>
<evidence type="ECO:0000313" key="2">
    <source>
        <dbReference type="Proteomes" id="UP000523821"/>
    </source>
</evidence>
<evidence type="ECO:0000313" key="1">
    <source>
        <dbReference type="EMBL" id="MBB5754635.1"/>
    </source>
</evidence>
<dbReference type="RefSeq" id="WP_183858073.1">
    <property type="nucleotide sequence ID" value="NZ_JACHOO010000009.1"/>
</dbReference>
<name>A0A7W9FPX4_9HYPH</name>
<reference evidence="1 2" key="1">
    <citation type="submission" date="2020-08" db="EMBL/GenBank/DDBJ databases">
        <title>Genomic Encyclopedia of Type Strains, Phase IV (KMG-IV): sequencing the most valuable type-strain genomes for metagenomic binning, comparative biology and taxonomic classification.</title>
        <authorList>
            <person name="Goeker M."/>
        </authorList>
    </citation>
    <scope>NUCLEOTIDE SEQUENCE [LARGE SCALE GENOMIC DNA]</scope>
    <source>
        <strain evidence="1 2">DSM 16268</strain>
    </source>
</reference>
<gene>
    <name evidence="1" type="ORF">GGQ63_003723</name>
</gene>
<comment type="caution">
    <text evidence="1">The sequence shown here is derived from an EMBL/GenBank/DDBJ whole genome shotgun (WGS) entry which is preliminary data.</text>
</comment>
<proteinExistence type="predicted"/>
<dbReference type="AlphaFoldDB" id="A0A7W9FPX4"/>
<sequence length="58" mass="5779">MATVAHTTPARRRPEDAATLALMLLKASLGLDGSAAPVRSDPAPVLAGGAAERIAEAA</sequence>
<organism evidence="1 2">
    <name type="scientific">Prosthecomicrobium pneumaticum</name>
    <dbReference type="NCBI Taxonomy" id="81895"/>
    <lineage>
        <taxon>Bacteria</taxon>
        <taxon>Pseudomonadati</taxon>
        <taxon>Pseudomonadota</taxon>
        <taxon>Alphaproteobacteria</taxon>
        <taxon>Hyphomicrobiales</taxon>
        <taxon>Kaistiaceae</taxon>
        <taxon>Prosthecomicrobium</taxon>
    </lineage>
</organism>